<dbReference type="Gene3D" id="1.50.40.10">
    <property type="entry name" value="Mitochondrial carrier domain"/>
    <property type="match status" value="1"/>
</dbReference>
<dbReference type="PROSITE" id="PS50920">
    <property type="entry name" value="SOLCAR"/>
    <property type="match status" value="2"/>
</dbReference>
<dbReference type="GO" id="GO:0016020">
    <property type="term" value="C:membrane"/>
    <property type="evidence" value="ECO:0007669"/>
    <property type="project" value="UniProtKB-SubCell"/>
</dbReference>
<dbReference type="Proteomes" id="UP001515480">
    <property type="component" value="Unassembled WGS sequence"/>
</dbReference>
<evidence type="ECO:0000313" key="12">
    <source>
        <dbReference type="Proteomes" id="UP001515480"/>
    </source>
</evidence>
<dbReference type="SUPFAM" id="SSF103506">
    <property type="entry name" value="Mitochondrial carrier"/>
    <property type="match status" value="1"/>
</dbReference>
<reference evidence="11 12" key="1">
    <citation type="journal article" date="2024" name="Science">
        <title>Giant polyketide synthase enzymes in the biosynthesis of giant marine polyether toxins.</title>
        <authorList>
            <person name="Fallon T.R."/>
            <person name="Shende V.V."/>
            <person name="Wierzbicki I.H."/>
            <person name="Pendleton A.L."/>
            <person name="Watervoot N.F."/>
            <person name="Auber R.P."/>
            <person name="Gonzalez D.J."/>
            <person name="Wisecaver J.H."/>
            <person name="Moore B.S."/>
        </authorList>
    </citation>
    <scope>NUCLEOTIDE SEQUENCE [LARGE SCALE GENOMIC DNA]</scope>
    <source>
        <strain evidence="11 12">12B1</strain>
    </source>
</reference>
<evidence type="ECO:0000256" key="5">
    <source>
        <dbReference type="ARBA" id="ARBA00022737"/>
    </source>
</evidence>
<dbReference type="PANTHER" id="PTHR45667">
    <property type="entry name" value="S-ADENOSYLMETHIONINE MITOCHONDRIAL CARRIER PROTEIN"/>
    <property type="match status" value="1"/>
</dbReference>
<evidence type="ECO:0000256" key="10">
    <source>
        <dbReference type="SAM" id="Phobius"/>
    </source>
</evidence>
<comment type="caution">
    <text evidence="11">The sequence shown here is derived from an EMBL/GenBank/DDBJ whole genome shotgun (WGS) entry which is preliminary data.</text>
</comment>
<feature type="repeat" description="Solcar" evidence="8">
    <location>
        <begin position="225"/>
        <end position="311"/>
    </location>
</feature>
<keyword evidence="12" id="KW-1185">Reference proteome</keyword>
<comment type="similarity">
    <text evidence="2 9">Belongs to the mitochondrial carrier (TC 2.A.29) family.</text>
</comment>
<evidence type="ECO:0000313" key="11">
    <source>
        <dbReference type="EMBL" id="KAL1529240.1"/>
    </source>
</evidence>
<dbReference type="EMBL" id="JBGBPQ010000001">
    <property type="protein sequence ID" value="KAL1529240.1"/>
    <property type="molecule type" value="Genomic_DNA"/>
</dbReference>
<evidence type="ECO:0000256" key="6">
    <source>
        <dbReference type="ARBA" id="ARBA00022989"/>
    </source>
</evidence>
<feature type="transmembrane region" description="Helical" evidence="10">
    <location>
        <begin position="128"/>
        <end position="149"/>
    </location>
</feature>
<dbReference type="AlphaFoldDB" id="A0AB34K9A1"/>
<feature type="transmembrane region" description="Helical" evidence="10">
    <location>
        <begin position="226"/>
        <end position="244"/>
    </location>
</feature>
<name>A0AB34K9A1_PRYPA</name>
<feature type="transmembrane region" description="Helical" evidence="10">
    <location>
        <begin position="95"/>
        <end position="116"/>
    </location>
</feature>
<keyword evidence="3 9" id="KW-0813">Transport</keyword>
<feature type="repeat" description="Solcar" evidence="8">
    <location>
        <begin position="36"/>
        <end position="119"/>
    </location>
</feature>
<comment type="subcellular location">
    <subcellularLocation>
        <location evidence="1">Membrane</location>
        <topology evidence="1">Multi-pass membrane protein</topology>
    </subcellularLocation>
</comment>
<evidence type="ECO:0008006" key="13">
    <source>
        <dbReference type="Google" id="ProtNLM"/>
    </source>
</evidence>
<evidence type="ECO:0000256" key="3">
    <source>
        <dbReference type="ARBA" id="ARBA00022448"/>
    </source>
</evidence>
<proteinExistence type="inferred from homology"/>
<dbReference type="InterPro" id="IPR023395">
    <property type="entry name" value="MCP_dom_sf"/>
</dbReference>
<keyword evidence="6 10" id="KW-1133">Transmembrane helix</keyword>
<evidence type="ECO:0000256" key="2">
    <source>
        <dbReference type="ARBA" id="ARBA00006375"/>
    </source>
</evidence>
<feature type="transmembrane region" description="Helical" evidence="10">
    <location>
        <begin position="169"/>
        <end position="188"/>
    </location>
</feature>
<evidence type="ECO:0000256" key="4">
    <source>
        <dbReference type="ARBA" id="ARBA00022692"/>
    </source>
</evidence>
<dbReference type="InterPro" id="IPR018108">
    <property type="entry name" value="MCP_transmembrane"/>
</dbReference>
<gene>
    <name evidence="11" type="ORF">AB1Y20_000195</name>
</gene>
<dbReference type="Pfam" id="PF00153">
    <property type="entry name" value="Mito_carr"/>
    <property type="match status" value="2"/>
</dbReference>
<organism evidence="11 12">
    <name type="scientific">Prymnesium parvum</name>
    <name type="common">Toxic golden alga</name>
    <dbReference type="NCBI Taxonomy" id="97485"/>
    <lineage>
        <taxon>Eukaryota</taxon>
        <taxon>Haptista</taxon>
        <taxon>Haptophyta</taxon>
        <taxon>Prymnesiophyceae</taxon>
        <taxon>Prymnesiales</taxon>
        <taxon>Prymnesiaceae</taxon>
        <taxon>Prymnesium</taxon>
    </lineage>
</organism>
<accession>A0AB34K9A1</accession>
<sequence length="326" mass="34332">MRVLLVLAASAHAAVPPSLPTARARDGDVHARKLVLEGLKNGCASGLATVCCKALLQPFDTLKTVQQAATQRAGLLATARRVVGERGIGGLYRGLPIALIGSVPAMSTYWAAYQTFKGMLIEHAPDAPILLVVALSSAVANTLAGVLRVPCEVVKQQLQAGIHANVWEAIGTLRASGVLGFFVPGALFSQLARDIPFGVLTLCGFEALGAGAVIPDAVSRVLSPSASVWRALCFGIATSIATLATNPMDVLKTRMMTRRASGAAEGWLTVAVKIWKVEGGGVFLNGALPRLLHKLPASTVFWLLYELFRAILKVQSPPKRSKGTQL</sequence>
<evidence type="ECO:0000256" key="9">
    <source>
        <dbReference type="RuleBase" id="RU000488"/>
    </source>
</evidence>
<keyword evidence="5" id="KW-0677">Repeat</keyword>
<protein>
    <recommendedName>
        <fullName evidence="13">Mitochondrial carrier protein</fullName>
    </recommendedName>
</protein>
<keyword evidence="4 8" id="KW-0812">Transmembrane</keyword>
<evidence type="ECO:0000256" key="1">
    <source>
        <dbReference type="ARBA" id="ARBA00004141"/>
    </source>
</evidence>
<evidence type="ECO:0000256" key="7">
    <source>
        <dbReference type="ARBA" id="ARBA00023136"/>
    </source>
</evidence>
<evidence type="ECO:0000256" key="8">
    <source>
        <dbReference type="PROSITE-ProRule" id="PRU00282"/>
    </source>
</evidence>
<keyword evidence="7 8" id="KW-0472">Membrane</keyword>